<dbReference type="Proteomes" id="UP000824024">
    <property type="component" value="Unassembled WGS sequence"/>
</dbReference>
<evidence type="ECO:0000313" key="2">
    <source>
        <dbReference type="Proteomes" id="UP000824024"/>
    </source>
</evidence>
<dbReference type="AlphaFoldDB" id="A0A9D2IF74"/>
<dbReference type="PANTHER" id="PTHR32329:SF4">
    <property type="entry name" value="ACTIVATOR OF 2-HYDROXYACYL-COA DEHYDRATASE"/>
    <property type="match status" value="1"/>
</dbReference>
<sequence length="149" mass="16441">KLGMKKSSARKSNLGIWALEKLRGAARKAFEESKHFTPPAHIYDTAKYAESIVSHGNQTGEGWFLTGEMLELIHSGTNNIVCTQPFGCLPNHIVGKGVIKELRHQYPLSNIVAIDFDPGASEVNQLNRIKLMLSTAQKNLKKELQASGK</sequence>
<name>A0A9D2IF74_9FIRM</name>
<reference evidence="1" key="2">
    <citation type="submission" date="2021-04" db="EMBL/GenBank/DDBJ databases">
        <authorList>
            <person name="Gilroy R."/>
        </authorList>
    </citation>
    <scope>NUCLEOTIDE SEQUENCE</scope>
    <source>
        <strain evidence="1">CHK192-9172</strain>
    </source>
</reference>
<protein>
    <submittedName>
        <fullName evidence="1">2-hydroxyglutaryl-CoA dehydratase</fullName>
    </submittedName>
</protein>
<proteinExistence type="predicted"/>
<evidence type="ECO:0000313" key="1">
    <source>
        <dbReference type="EMBL" id="HIZ07119.1"/>
    </source>
</evidence>
<organism evidence="1 2">
    <name type="scientific">Candidatus Eubacterium avistercoris</name>
    <dbReference type="NCBI Taxonomy" id="2838567"/>
    <lineage>
        <taxon>Bacteria</taxon>
        <taxon>Bacillati</taxon>
        <taxon>Bacillota</taxon>
        <taxon>Clostridia</taxon>
        <taxon>Eubacteriales</taxon>
        <taxon>Eubacteriaceae</taxon>
        <taxon>Eubacterium</taxon>
    </lineage>
</organism>
<gene>
    <name evidence="1" type="ORF">IAA08_04195</name>
</gene>
<dbReference type="EMBL" id="DXCH01000120">
    <property type="protein sequence ID" value="HIZ07119.1"/>
    <property type="molecule type" value="Genomic_DNA"/>
</dbReference>
<feature type="non-terminal residue" evidence="1">
    <location>
        <position position="1"/>
    </location>
</feature>
<reference evidence="1" key="1">
    <citation type="journal article" date="2021" name="PeerJ">
        <title>Extensive microbial diversity within the chicken gut microbiome revealed by metagenomics and culture.</title>
        <authorList>
            <person name="Gilroy R."/>
            <person name="Ravi A."/>
            <person name="Getino M."/>
            <person name="Pursley I."/>
            <person name="Horton D.L."/>
            <person name="Alikhan N.F."/>
            <person name="Baker D."/>
            <person name="Gharbi K."/>
            <person name="Hall N."/>
            <person name="Watson M."/>
            <person name="Adriaenssens E.M."/>
            <person name="Foster-Nyarko E."/>
            <person name="Jarju S."/>
            <person name="Secka A."/>
            <person name="Antonio M."/>
            <person name="Oren A."/>
            <person name="Chaudhuri R.R."/>
            <person name="La Ragione R."/>
            <person name="Hildebrand F."/>
            <person name="Pallen M.J."/>
        </authorList>
    </citation>
    <scope>NUCLEOTIDE SEQUENCE</scope>
    <source>
        <strain evidence="1">CHK192-9172</strain>
    </source>
</reference>
<dbReference type="PANTHER" id="PTHR32329">
    <property type="entry name" value="BIFUNCTIONAL PROTEIN [INCLUDES 2-HYDROXYACYL-COA DEHYDRATASE (N-TER) AND ITS ACTIVATOR DOMAIN (C_TERM)-RELATED"/>
    <property type="match status" value="1"/>
</dbReference>
<accession>A0A9D2IF74</accession>
<dbReference type="InterPro" id="IPR051805">
    <property type="entry name" value="Dehydratase_Activator_Redct"/>
</dbReference>
<comment type="caution">
    <text evidence="1">The sequence shown here is derived from an EMBL/GenBank/DDBJ whole genome shotgun (WGS) entry which is preliminary data.</text>
</comment>